<name>A0ACB7XV14_9ERIC</name>
<evidence type="ECO:0000313" key="1">
    <source>
        <dbReference type="EMBL" id="KAH7844896.1"/>
    </source>
</evidence>
<proteinExistence type="predicted"/>
<comment type="caution">
    <text evidence="1">The sequence shown here is derived from an EMBL/GenBank/DDBJ whole genome shotgun (WGS) entry which is preliminary data.</text>
</comment>
<sequence>MATHQRKTLSSMDVSNIQDLSHGMSSSSKEAQVHVIVVPFPCHSHLNQLLHLSCLISTTYNIPVHYATTTTHLRQVKLRYNSQTHLQNPHIHFHEFPTPDFLSPPPDPNSSIKFPSHLQPSFDASMQLRHPTAALLRDISATAKRVVVIHDYLTAYVVQDVATIPNAESYIFSPVSAFNMCFRVLKDHESSQLLEELKAPSSEEGNLTPEMLKLEGNVTPEMLKLADIQVNFLSLAAGTLFNSFRSIEGTYLDLLEKETNKKIWAIGPLNSDTKSDKRKSNSLHNCLEWLDKQTPKSVLYVSFGTTTSMGDEQIKELALGLEQSKQKFIWILRDADKGDIFVGEEKRAPLPEGYVERVKEYGMVVREWAPQVDILGHPSTGGFMSHCGWNSCLESITMGVPIIAWPMHSDQPNNAFHVTNILRARMGVNMGEQREQIVTSSTIATVVKRLMASKEGEEIKRRVEEIGGAACQAVEEGGVSRLEFDSFIAHITR</sequence>
<organism evidence="1 2">
    <name type="scientific">Vaccinium darrowii</name>
    <dbReference type="NCBI Taxonomy" id="229202"/>
    <lineage>
        <taxon>Eukaryota</taxon>
        <taxon>Viridiplantae</taxon>
        <taxon>Streptophyta</taxon>
        <taxon>Embryophyta</taxon>
        <taxon>Tracheophyta</taxon>
        <taxon>Spermatophyta</taxon>
        <taxon>Magnoliopsida</taxon>
        <taxon>eudicotyledons</taxon>
        <taxon>Gunneridae</taxon>
        <taxon>Pentapetalae</taxon>
        <taxon>asterids</taxon>
        <taxon>Ericales</taxon>
        <taxon>Ericaceae</taxon>
        <taxon>Vaccinioideae</taxon>
        <taxon>Vaccinieae</taxon>
        <taxon>Vaccinium</taxon>
    </lineage>
</organism>
<reference evidence="1 2" key="1">
    <citation type="journal article" date="2021" name="Hortic Res">
        <title>High-quality reference genome and annotation aids understanding of berry development for evergreen blueberry (Vaccinium darrowii).</title>
        <authorList>
            <person name="Yu J."/>
            <person name="Hulse-Kemp A.M."/>
            <person name="Babiker E."/>
            <person name="Staton M."/>
        </authorList>
    </citation>
    <scope>NUCLEOTIDE SEQUENCE [LARGE SCALE GENOMIC DNA]</scope>
    <source>
        <strain evidence="2">cv. NJ 8807/NJ 8810</strain>
        <tissue evidence="1">Young leaf</tissue>
    </source>
</reference>
<dbReference type="Proteomes" id="UP000828048">
    <property type="component" value="Chromosome 1"/>
</dbReference>
<gene>
    <name evidence="1" type="ORF">Vadar_032768</name>
</gene>
<dbReference type="EMBL" id="CM037151">
    <property type="protein sequence ID" value="KAH7844896.1"/>
    <property type="molecule type" value="Genomic_DNA"/>
</dbReference>
<protein>
    <submittedName>
        <fullName evidence="1">Uncharacterized protein</fullName>
    </submittedName>
</protein>
<evidence type="ECO:0000313" key="2">
    <source>
        <dbReference type="Proteomes" id="UP000828048"/>
    </source>
</evidence>
<keyword evidence="2" id="KW-1185">Reference proteome</keyword>
<accession>A0ACB7XV14</accession>